<accession>A0A261WM47</accession>
<dbReference type="AlphaFoldDB" id="A0A261WM47"/>
<reference evidence="2" key="1">
    <citation type="journal article" date="2016" name="Sci. Rep.">
        <title>Genome analysis of the kiwifruit canker pathogen Pseudomonas syringae pv. actinidiae biovar 5.</title>
        <authorList>
            <person name="Fujikawa T."/>
            <person name="Sawada H."/>
        </authorList>
    </citation>
    <scope>NUCLEOTIDE SEQUENCE [LARGE SCALE GENOMIC DNA]</scope>
    <source>
        <strain evidence="2">MAFF 212061</strain>
    </source>
</reference>
<dbReference type="EMBL" id="NKQU01000072">
    <property type="protein sequence ID" value="OZI87219.1"/>
    <property type="molecule type" value="Genomic_DNA"/>
</dbReference>
<evidence type="ECO:0000313" key="1">
    <source>
        <dbReference type="EMBL" id="OZI87219.1"/>
    </source>
</evidence>
<evidence type="ECO:0000313" key="2">
    <source>
        <dbReference type="Proteomes" id="UP000217163"/>
    </source>
</evidence>
<comment type="caution">
    <text evidence="1">The sequence shown here is derived from an EMBL/GenBank/DDBJ whole genome shotgun (WGS) entry which is preliminary data.</text>
</comment>
<proteinExistence type="predicted"/>
<organism evidence="1 2">
    <name type="scientific">Pseudomonas avellanae</name>
    <dbReference type="NCBI Taxonomy" id="46257"/>
    <lineage>
        <taxon>Bacteria</taxon>
        <taxon>Pseudomonadati</taxon>
        <taxon>Pseudomonadota</taxon>
        <taxon>Gammaproteobacteria</taxon>
        <taxon>Pseudomonadales</taxon>
        <taxon>Pseudomonadaceae</taxon>
        <taxon>Pseudomonas</taxon>
    </lineage>
</organism>
<gene>
    <name evidence="1" type="ORF">CFN58_05365</name>
</gene>
<protein>
    <submittedName>
        <fullName evidence="1">Uncharacterized protein</fullName>
    </submittedName>
</protein>
<sequence length="148" mass="15413">MKGNHLEQQIGSGGEFQASCWKVTLVAVLWISGLSYDHGPNGTQSVPNCIPTRSVRNDRCLGEPAPLLILAYGRGSELARDLPGNGSKTGTYGTPGATEVPGFGAALLSIAPVTPTGIFIHIATAAEATIWAFRDFVAPLAAKNSPLP</sequence>
<name>A0A261WM47_9PSED</name>
<dbReference type="Proteomes" id="UP000217163">
    <property type="component" value="Unassembled WGS sequence"/>
</dbReference>